<dbReference type="AlphaFoldDB" id="A0A7H0I9B1"/>
<name>A0A7H0I9B1_9ACTN</name>
<dbReference type="RefSeq" id="WP_187746416.1">
    <property type="nucleotide sequence ID" value="NZ_CP060828.1"/>
</dbReference>
<sequence>MRYWPGHYTDRHGREPVVFTSDGRARIRVTIRGVLFEGDSMDDLGALSGEPPARAFTFMDDGALCSCLLEWQEPLPVTVEGDGTRTGALHCALRMGDPRPAGGGIDAQALSVFLRLDGRDYPAEGVHHGIEDALHEIQLRLPAGTRVKACVACAWSDYSPAGSGLMGDLACFRDAKEAYRRVRGKHGPDGIFACWDRLTEFVQETWLCGEFEERTGSPGYRGAFPYTR</sequence>
<dbReference type="InterPro" id="IPR046271">
    <property type="entry name" value="DUF6304"/>
</dbReference>
<dbReference type="EMBL" id="CP060828">
    <property type="protein sequence ID" value="QNP69377.1"/>
    <property type="molecule type" value="Genomic_DNA"/>
</dbReference>
<protein>
    <submittedName>
        <fullName evidence="1">Uncharacterized protein</fullName>
    </submittedName>
</protein>
<organism evidence="1 2">
    <name type="scientific">Streptomyces roseirectus</name>
    <dbReference type="NCBI Taxonomy" id="2768066"/>
    <lineage>
        <taxon>Bacteria</taxon>
        <taxon>Bacillati</taxon>
        <taxon>Actinomycetota</taxon>
        <taxon>Actinomycetes</taxon>
        <taxon>Kitasatosporales</taxon>
        <taxon>Streptomycetaceae</taxon>
        <taxon>Streptomyces</taxon>
    </lineage>
</organism>
<proteinExistence type="predicted"/>
<evidence type="ECO:0000313" key="2">
    <source>
        <dbReference type="Proteomes" id="UP000516052"/>
    </source>
</evidence>
<dbReference type="KEGG" id="sroi:IAG44_07960"/>
<accession>A0A7H0I9B1</accession>
<dbReference type="Proteomes" id="UP000516052">
    <property type="component" value="Chromosome"/>
</dbReference>
<reference evidence="1 2" key="1">
    <citation type="submission" date="2020-08" db="EMBL/GenBank/DDBJ databases">
        <title>A novel species.</title>
        <authorList>
            <person name="Gao J."/>
        </authorList>
    </citation>
    <scope>NUCLEOTIDE SEQUENCE [LARGE SCALE GENOMIC DNA]</scope>
    <source>
        <strain evidence="1 2">CRXT-G-22</strain>
    </source>
</reference>
<keyword evidence="2" id="KW-1185">Reference proteome</keyword>
<evidence type="ECO:0000313" key="1">
    <source>
        <dbReference type="EMBL" id="QNP69377.1"/>
    </source>
</evidence>
<gene>
    <name evidence="1" type="ORF">IAG44_07960</name>
</gene>
<dbReference type="Pfam" id="PF19822">
    <property type="entry name" value="DUF6304"/>
    <property type="match status" value="1"/>
</dbReference>